<proteinExistence type="predicted"/>
<dbReference type="InterPro" id="IPR036322">
    <property type="entry name" value="WD40_repeat_dom_sf"/>
</dbReference>
<feature type="region of interest" description="Disordered" evidence="1">
    <location>
        <begin position="459"/>
        <end position="494"/>
    </location>
</feature>
<dbReference type="SUPFAM" id="SSF50978">
    <property type="entry name" value="WD40 repeat-like"/>
    <property type="match status" value="1"/>
</dbReference>
<feature type="domain" description="Mic1" evidence="2">
    <location>
        <begin position="632"/>
        <end position="788"/>
    </location>
</feature>
<dbReference type="RefSeq" id="XP_004356013.1">
    <property type="nucleotide sequence ID" value="XM_004355960.1"/>
</dbReference>
<dbReference type="GO" id="GO:0035658">
    <property type="term" value="C:Mon1-Ccz1 complex"/>
    <property type="evidence" value="ECO:0007669"/>
    <property type="project" value="InterPro"/>
</dbReference>
<dbReference type="KEGG" id="dfa:DFA_08525"/>
<gene>
    <name evidence="4" type="ORF">DFA_08525</name>
</gene>
<dbReference type="Pfam" id="PF07035">
    <property type="entry name" value="RMC1_C"/>
    <property type="match status" value="1"/>
</dbReference>
<feature type="region of interest" description="Disordered" evidence="1">
    <location>
        <begin position="501"/>
        <end position="520"/>
    </location>
</feature>
<feature type="compositionally biased region" description="Polar residues" evidence="1">
    <location>
        <begin position="461"/>
        <end position="488"/>
    </location>
</feature>
<dbReference type="GO" id="GO:0031902">
    <property type="term" value="C:late endosome membrane"/>
    <property type="evidence" value="ECO:0007669"/>
    <property type="project" value="TreeGrafter"/>
</dbReference>
<dbReference type="OrthoDB" id="26384at2759"/>
<dbReference type="OMA" id="INSHDMY"/>
<dbReference type="GO" id="GO:0005765">
    <property type="term" value="C:lysosomal membrane"/>
    <property type="evidence" value="ECO:0007669"/>
    <property type="project" value="TreeGrafter"/>
</dbReference>
<evidence type="ECO:0000313" key="5">
    <source>
        <dbReference type="Proteomes" id="UP000007797"/>
    </source>
</evidence>
<evidence type="ECO:0000259" key="2">
    <source>
        <dbReference type="Pfam" id="PF07035"/>
    </source>
</evidence>
<dbReference type="GO" id="GO:0010506">
    <property type="term" value="P:regulation of autophagy"/>
    <property type="evidence" value="ECO:0007669"/>
    <property type="project" value="InterPro"/>
</dbReference>
<dbReference type="InterPro" id="IPR049040">
    <property type="entry name" value="RMC1_N"/>
</dbReference>
<dbReference type="EMBL" id="GL883021">
    <property type="protein sequence ID" value="EGG17529.1"/>
    <property type="molecule type" value="Genomic_DNA"/>
</dbReference>
<dbReference type="InterPro" id="IPR040371">
    <property type="entry name" value="RMC1"/>
</dbReference>
<dbReference type="PANTHER" id="PTHR12897:SF4">
    <property type="entry name" value="REGULATOR OF MON1-CCZ1 COMPLEX"/>
    <property type="match status" value="1"/>
</dbReference>
<evidence type="ECO:0000256" key="1">
    <source>
        <dbReference type="SAM" id="MobiDB-lite"/>
    </source>
</evidence>
<sequence>MSVELISTSLRIERNETFLSLDDYLNIVILSGQNGFGYVSLSTKERVFYWYDLSTTIYTSQFSSDKTIKDAKFSSNGIYTAAQFNDTDIEILNTKDGKRIIQTTKFKSTKGTVILGFYFISTSLLIITNTSLELYQIIANGDNIQCKLVKDTKIKIQSFIYSSKSGILLSYGGDKNNSIQPYKFTSNYIEKLPKFAIESSTLLDINNLYITLLYGKTYCIYGDNTQISFYEINPETVYRTQVIQLILPGKNNIQFVDNLIIVHYNELSVVYDLKMLKEDFPISAIPMVYKPSPSSPSTTTSDGSSPSNGSSPNTSSPRSGATPRITASSSSLLLQQRENAQQQQQQQPSLYARTWRYVHPNYIFDSATGQFFEVRLNYEKIAHFFQVDIADKIIPFLQQRSTQSAKQALLAHIKTMVEFKKDTLESFGKIFDSLNHDLRIMTGKNNTLMLQKHLTAKKMDSNTGATSTMGSRLNHSLGNTTPRTSGQNNDEDEDLMGDVQTRQETNTPAARGSDLNIGSTRRLNQSANNTITTPPPTQQQQPSTGFLQQLNRSPTLTSQSIRSTFTVSEGEEIGGMQKPPMVMASLSRAPTNIIVNSEDLFEHVFNPIYEKIEEELKVNHIHQPHQPQPQQTLILKSPTKSSEIDSRYLISIITEYLRSLNFSHCGISDKIFTLLLSLFINNNMFSQLHQFLQYHVVEDSPNIAYKLLSISETYPPALQLSLDMFKRLQMPNVIIHTLLEKKQVLLAIRFMRSTKTKCDPEPILRIANESSDNNLFFVVYKYFEDNNLIQGVANCEKYTTIYKKKFNETLSLD</sequence>
<reference evidence="5" key="1">
    <citation type="journal article" date="2011" name="Genome Res.">
        <title>Phylogeny-wide analysis of social amoeba genomes highlights ancient origins for complex intercellular communication.</title>
        <authorList>
            <person name="Heidel A.J."/>
            <person name="Lawal H.M."/>
            <person name="Felder M."/>
            <person name="Schilde C."/>
            <person name="Helps N.R."/>
            <person name="Tunggal B."/>
            <person name="Rivero F."/>
            <person name="John U."/>
            <person name="Schleicher M."/>
            <person name="Eichinger L."/>
            <person name="Platzer M."/>
            <person name="Noegel A.A."/>
            <person name="Schaap P."/>
            <person name="Gloeckner G."/>
        </authorList>
    </citation>
    <scope>NUCLEOTIDE SEQUENCE [LARGE SCALE GENOMIC DNA]</scope>
    <source>
        <strain evidence="5">SH3</strain>
    </source>
</reference>
<dbReference type="Proteomes" id="UP000007797">
    <property type="component" value="Unassembled WGS sequence"/>
</dbReference>
<dbReference type="Pfam" id="PF21029">
    <property type="entry name" value="RMC1_N"/>
    <property type="match status" value="1"/>
</dbReference>
<feature type="domain" description="Regulator of MON1-CCZ1 complex N-terminal" evidence="3">
    <location>
        <begin position="59"/>
        <end position="140"/>
    </location>
</feature>
<dbReference type="PANTHER" id="PTHR12897">
    <property type="entry name" value="COLON CANCER-ASSOCIATED PROTEIN MIC1"/>
    <property type="match status" value="1"/>
</dbReference>
<protein>
    <submittedName>
        <fullName evidence="4">Colon cancer-associated Mic1-like domain-containing protein</fullName>
    </submittedName>
</protein>
<evidence type="ECO:0000259" key="3">
    <source>
        <dbReference type="Pfam" id="PF21029"/>
    </source>
</evidence>
<dbReference type="InterPro" id="IPR015943">
    <property type="entry name" value="WD40/YVTN_repeat-like_dom_sf"/>
</dbReference>
<dbReference type="AlphaFoldDB" id="F4Q2R2"/>
<name>F4Q2R2_CACFS</name>
<evidence type="ECO:0000313" key="4">
    <source>
        <dbReference type="EMBL" id="EGG17529.1"/>
    </source>
</evidence>
<organism evidence="4 5">
    <name type="scientific">Cavenderia fasciculata</name>
    <name type="common">Slime mold</name>
    <name type="synonym">Dictyostelium fasciculatum</name>
    <dbReference type="NCBI Taxonomy" id="261658"/>
    <lineage>
        <taxon>Eukaryota</taxon>
        <taxon>Amoebozoa</taxon>
        <taxon>Evosea</taxon>
        <taxon>Eumycetozoa</taxon>
        <taxon>Dictyostelia</taxon>
        <taxon>Acytosteliales</taxon>
        <taxon>Cavenderiaceae</taxon>
        <taxon>Cavenderia</taxon>
    </lineage>
</organism>
<keyword evidence="5" id="KW-1185">Reference proteome</keyword>
<feature type="compositionally biased region" description="Low complexity" evidence="1">
    <location>
        <begin position="291"/>
        <end position="317"/>
    </location>
</feature>
<feature type="region of interest" description="Disordered" evidence="1">
    <location>
        <begin position="291"/>
        <end position="328"/>
    </location>
</feature>
<dbReference type="Gene3D" id="2.130.10.10">
    <property type="entry name" value="YVTN repeat-like/Quinoprotein amine dehydrogenase"/>
    <property type="match status" value="1"/>
</dbReference>
<dbReference type="GeneID" id="14868734"/>
<dbReference type="InterPro" id="IPR009755">
    <property type="entry name" value="RMC1_C"/>
</dbReference>
<accession>F4Q2R2</accession>